<accession>A0ABV8SXI3</accession>
<keyword evidence="2" id="KW-0732">Signal</keyword>
<dbReference type="Proteomes" id="UP001595904">
    <property type="component" value="Unassembled WGS sequence"/>
</dbReference>
<dbReference type="RefSeq" id="WP_380600680.1">
    <property type="nucleotide sequence ID" value="NZ_JBHSDU010000010.1"/>
</dbReference>
<reference evidence="4" key="1">
    <citation type="journal article" date="2019" name="Int. J. Syst. Evol. Microbiol.">
        <title>The Global Catalogue of Microorganisms (GCM) 10K type strain sequencing project: providing services to taxonomists for standard genome sequencing and annotation.</title>
        <authorList>
            <consortium name="The Broad Institute Genomics Platform"/>
            <consortium name="The Broad Institute Genome Sequencing Center for Infectious Disease"/>
            <person name="Wu L."/>
            <person name="Ma J."/>
        </authorList>
    </citation>
    <scope>NUCLEOTIDE SEQUENCE [LARGE SCALE GENOMIC DNA]</scope>
    <source>
        <strain evidence="4">CGMCC 1.10759</strain>
    </source>
</reference>
<feature type="region of interest" description="Disordered" evidence="1">
    <location>
        <begin position="229"/>
        <end position="250"/>
    </location>
</feature>
<proteinExistence type="predicted"/>
<sequence length="250" mass="27142">MKRKILYGMIASSAGLWLATGQATLAAGFEPLSKVGDSVLTQCNPTSSSSNQHCKVTSLPGEPGYTLVASRSAPLIYNDIEIGTVNERVWRNVAKPKLYIFGVRAIMNANQWDSSGTAFNVNDLFRQTRPGKAVSVAYFLDGATEALHEAGRTVQGLNEFEGDEPERDNTWVDFRIDANAADPDGTSSARSPWLLTKTRAPTGFSLNALGLRVLNSDVDDPFDAVDFYTTSYQPNGVPPPEDDDEEEGDD</sequence>
<keyword evidence="4" id="KW-1185">Reference proteome</keyword>
<protein>
    <submittedName>
        <fullName evidence="3">Uncharacterized protein</fullName>
    </submittedName>
</protein>
<feature type="signal peptide" evidence="2">
    <location>
        <begin position="1"/>
        <end position="26"/>
    </location>
</feature>
<evidence type="ECO:0000313" key="3">
    <source>
        <dbReference type="EMBL" id="MFC4311815.1"/>
    </source>
</evidence>
<organism evidence="3 4">
    <name type="scientific">Steroidobacter flavus</name>
    <dbReference type="NCBI Taxonomy" id="1842136"/>
    <lineage>
        <taxon>Bacteria</taxon>
        <taxon>Pseudomonadati</taxon>
        <taxon>Pseudomonadota</taxon>
        <taxon>Gammaproteobacteria</taxon>
        <taxon>Steroidobacterales</taxon>
        <taxon>Steroidobacteraceae</taxon>
        <taxon>Steroidobacter</taxon>
    </lineage>
</organism>
<feature type="chain" id="PRO_5047185296" evidence="2">
    <location>
        <begin position="27"/>
        <end position="250"/>
    </location>
</feature>
<comment type="caution">
    <text evidence="3">The sequence shown here is derived from an EMBL/GenBank/DDBJ whole genome shotgun (WGS) entry which is preliminary data.</text>
</comment>
<feature type="compositionally biased region" description="Acidic residues" evidence="1">
    <location>
        <begin position="240"/>
        <end position="250"/>
    </location>
</feature>
<gene>
    <name evidence="3" type="ORF">ACFPN2_22210</name>
</gene>
<dbReference type="EMBL" id="JBHSDU010000010">
    <property type="protein sequence ID" value="MFC4311815.1"/>
    <property type="molecule type" value="Genomic_DNA"/>
</dbReference>
<name>A0ABV8SXI3_9GAMM</name>
<evidence type="ECO:0000313" key="4">
    <source>
        <dbReference type="Proteomes" id="UP001595904"/>
    </source>
</evidence>
<evidence type="ECO:0000256" key="1">
    <source>
        <dbReference type="SAM" id="MobiDB-lite"/>
    </source>
</evidence>
<evidence type="ECO:0000256" key="2">
    <source>
        <dbReference type="SAM" id="SignalP"/>
    </source>
</evidence>